<evidence type="ECO:0000256" key="7">
    <source>
        <dbReference type="ARBA" id="ARBA00022840"/>
    </source>
</evidence>
<organism evidence="12 13">
    <name type="scientific">Candidatus Desulfatibia profunda</name>
    <dbReference type="NCBI Taxonomy" id="2841695"/>
    <lineage>
        <taxon>Bacteria</taxon>
        <taxon>Pseudomonadati</taxon>
        <taxon>Thermodesulfobacteriota</taxon>
        <taxon>Desulfobacteria</taxon>
        <taxon>Desulfobacterales</taxon>
        <taxon>Desulfobacterales incertae sedis</taxon>
        <taxon>Candidatus Desulfatibia</taxon>
    </lineage>
</organism>
<dbReference type="CDD" id="cd17933">
    <property type="entry name" value="DEXSc_RecD-like"/>
    <property type="match status" value="1"/>
</dbReference>
<dbReference type="SMART" id="SM00382">
    <property type="entry name" value="AAA"/>
    <property type="match status" value="1"/>
</dbReference>
<evidence type="ECO:0000256" key="4">
    <source>
        <dbReference type="ARBA" id="ARBA00022801"/>
    </source>
</evidence>
<feature type="domain" description="AAA+ ATPase" evidence="11">
    <location>
        <begin position="170"/>
        <end position="472"/>
    </location>
</feature>
<dbReference type="EC" id="3.1.11.5" evidence="12"/>
<dbReference type="InterPro" id="IPR041851">
    <property type="entry name" value="RecD_N_sf"/>
</dbReference>
<evidence type="ECO:0000256" key="1">
    <source>
        <dbReference type="ARBA" id="ARBA00022722"/>
    </source>
</evidence>
<dbReference type="GO" id="GO:0003677">
    <property type="term" value="F:DNA binding"/>
    <property type="evidence" value="ECO:0007669"/>
    <property type="project" value="UniProtKB-KW"/>
</dbReference>
<dbReference type="HAMAP" id="MF_01487">
    <property type="entry name" value="RecD"/>
    <property type="match status" value="1"/>
</dbReference>
<dbReference type="GO" id="GO:0006302">
    <property type="term" value="P:double-strand break repair"/>
    <property type="evidence" value="ECO:0007669"/>
    <property type="project" value="InterPro"/>
</dbReference>
<comment type="caution">
    <text evidence="12">The sequence shown here is derived from an EMBL/GenBank/DDBJ whole genome shotgun (WGS) entry which is preliminary data.</text>
</comment>
<dbReference type="GO" id="GO:0009338">
    <property type="term" value="C:exodeoxyribonuclease V complex"/>
    <property type="evidence" value="ECO:0007669"/>
    <property type="project" value="InterPro"/>
</dbReference>
<keyword evidence="3" id="KW-0227">DNA damage</keyword>
<keyword evidence="7" id="KW-0067">ATP-binding</keyword>
<dbReference type="InterPro" id="IPR050534">
    <property type="entry name" value="Coronavir_polyprotein_1ab"/>
</dbReference>
<evidence type="ECO:0000259" key="11">
    <source>
        <dbReference type="SMART" id="SM00382"/>
    </source>
</evidence>
<sequence>MNNINLKDLYDNGIFNDIDFHFARFITGLCRQDDPYIFLGAALASHVTGTGDVYLDLAAVVETPLFENQDGAIGLKYPPLSVWTEKLRASPVVGSSGEFRPLILDEKNRLYLYRYWEYEKKLSESVIKRVQKDIDPINIPLLQDGLQRLFPMVSQEGTDWQKVAALTATLKKFCVISGGPGTGKTFTVAKILALLLEQTGGLEIFLCAPTGKAAARLSESIKATKKTLNCRQEVIDAIPSESYTIHRMLKSKQGSRYFFYNAENPLPADIVVVDEASMVDLALMSKLLAAVPIEARLILIGDKDQLASVEAGSVLGDICDRNNVHGFSLPFRKRLEQITREEFNLNSEHDQTGPGLQDCIALLTKSFRFAESSAIGKFSRSVNQGDVEKVFSVLRASQAHILWQEMSDRKELLQTLAKRLIQGYSEYLETADPHTALERFERFKILCAVNIGPLGVIALNRLAEQVLGREGLIRPKQEWYAGRPVMITRNDYNLGLFNGDMGITLPAPEAGGREELYVYFSGASGQPRRFLPHRLSEHETVFAMTVHKSQGSEFDDVLLVLPERDYPVLTRELFYTAITRARQTISIWGTADIIKAAVSRKIERTSGLRDALWEFKE</sequence>
<keyword evidence="8" id="KW-0238">DNA-binding</keyword>
<dbReference type="Pfam" id="PF21185">
    <property type="entry name" value="RecD_N"/>
    <property type="match status" value="1"/>
</dbReference>
<dbReference type="NCBIfam" id="TIGR01447">
    <property type="entry name" value="recD"/>
    <property type="match status" value="1"/>
</dbReference>
<dbReference type="Proteomes" id="UP000603434">
    <property type="component" value="Unassembled WGS sequence"/>
</dbReference>
<dbReference type="AlphaFoldDB" id="A0A8J6NTS0"/>
<dbReference type="PANTHER" id="PTHR43788:SF6">
    <property type="entry name" value="DNA HELICASE B"/>
    <property type="match status" value="1"/>
</dbReference>
<dbReference type="GO" id="GO:0006310">
    <property type="term" value="P:DNA recombination"/>
    <property type="evidence" value="ECO:0007669"/>
    <property type="project" value="InterPro"/>
</dbReference>
<evidence type="ECO:0000256" key="3">
    <source>
        <dbReference type="ARBA" id="ARBA00022763"/>
    </source>
</evidence>
<dbReference type="CDD" id="cd18809">
    <property type="entry name" value="SF1_C_RecD"/>
    <property type="match status" value="1"/>
</dbReference>
<dbReference type="InterPro" id="IPR049550">
    <property type="entry name" value="RecD_N"/>
</dbReference>
<evidence type="ECO:0000256" key="2">
    <source>
        <dbReference type="ARBA" id="ARBA00022741"/>
    </source>
</evidence>
<dbReference type="GO" id="GO:0005524">
    <property type="term" value="F:ATP binding"/>
    <property type="evidence" value="ECO:0007669"/>
    <property type="project" value="UniProtKB-KW"/>
</dbReference>
<keyword evidence="4 12" id="KW-0378">Hydrolase</keyword>
<dbReference type="SUPFAM" id="SSF52540">
    <property type="entry name" value="P-loop containing nucleoside triphosphate hydrolases"/>
    <property type="match status" value="2"/>
</dbReference>
<dbReference type="Pfam" id="PF13538">
    <property type="entry name" value="UvrD_C_2"/>
    <property type="match status" value="1"/>
</dbReference>
<evidence type="ECO:0000256" key="5">
    <source>
        <dbReference type="ARBA" id="ARBA00022806"/>
    </source>
</evidence>
<dbReference type="Pfam" id="PF13245">
    <property type="entry name" value="AAA_19"/>
    <property type="match status" value="1"/>
</dbReference>
<keyword evidence="6" id="KW-0269">Exonuclease</keyword>
<keyword evidence="1" id="KW-0540">Nuclease</keyword>
<dbReference type="GO" id="GO:0008854">
    <property type="term" value="F:exodeoxyribonuclease V activity"/>
    <property type="evidence" value="ECO:0007669"/>
    <property type="project" value="UniProtKB-EC"/>
</dbReference>
<dbReference type="InterPro" id="IPR003593">
    <property type="entry name" value="AAA+_ATPase"/>
</dbReference>
<dbReference type="InterPro" id="IPR027785">
    <property type="entry name" value="UvrD-like_helicase_C"/>
</dbReference>
<keyword evidence="2" id="KW-0547">Nucleotide-binding</keyword>
<dbReference type="GO" id="GO:0017116">
    <property type="term" value="F:single-stranded DNA helicase activity"/>
    <property type="evidence" value="ECO:0007669"/>
    <property type="project" value="TreeGrafter"/>
</dbReference>
<evidence type="ECO:0000256" key="6">
    <source>
        <dbReference type="ARBA" id="ARBA00022839"/>
    </source>
</evidence>
<dbReference type="Gene3D" id="1.10.10.1020">
    <property type="entry name" value="RecBCD complex, subunit RecD, N-terminal domain"/>
    <property type="match status" value="1"/>
</dbReference>
<dbReference type="Gene3D" id="3.40.50.300">
    <property type="entry name" value="P-loop containing nucleotide triphosphate hydrolases"/>
    <property type="match status" value="3"/>
</dbReference>
<evidence type="ECO:0000313" key="12">
    <source>
        <dbReference type="EMBL" id="MBC8361534.1"/>
    </source>
</evidence>
<keyword evidence="5" id="KW-0347">Helicase</keyword>
<proteinExistence type="inferred from homology"/>
<dbReference type="InterPro" id="IPR006344">
    <property type="entry name" value="RecD"/>
</dbReference>
<dbReference type="EMBL" id="JACNJH010000135">
    <property type="protein sequence ID" value="MBC8361534.1"/>
    <property type="molecule type" value="Genomic_DNA"/>
</dbReference>
<dbReference type="PANTHER" id="PTHR43788">
    <property type="entry name" value="DNA2/NAM7 HELICASE FAMILY MEMBER"/>
    <property type="match status" value="1"/>
</dbReference>
<keyword evidence="9" id="KW-0234">DNA repair</keyword>
<reference evidence="12 13" key="1">
    <citation type="submission" date="2020-08" db="EMBL/GenBank/DDBJ databases">
        <title>Bridging the membrane lipid divide: bacteria of the FCB group superphylum have the potential to synthesize archaeal ether lipids.</title>
        <authorList>
            <person name="Villanueva L."/>
            <person name="Von Meijenfeldt F.A.B."/>
            <person name="Westbye A.B."/>
            <person name="Yadav S."/>
            <person name="Hopmans E.C."/>
            <person name="Dutilh B.E."/>
            <person name="Sinninghe Damste J.S."/>
        </authorList>
    </citation>
    <scope>NUCLEOTIDE SEQUENCE [LARGE SCALE GENOMIC DNA]</scope>
    <source>
        <strain evidence="12">NIOZ-UU30</strain>
    </source>
</reference>
<protein>
    <submittedName>
        <fullName evidence="12">Exodeoxyribonuclease V subunit alpha</fullName>
        <ecNumber evidence="12">3.1.11.5</ecNumber>
    </submittedName>
</protein>
<evidence type="ECO:0000313" key="13">
    <source>
        <dbReference type="Proteomes" id="UP000603434"/>
    </source>
</evidence>
<evidence type="ECO:0000256" key="9">
    <source>
        <dbReference type="ARBA" id="ARBA00023204"/>
    </source>
</evidence>
<dbReference type="InterPro" id="IPR027417">
    <property type="entry name" value="P-loop_NTPase"/>
</dbReference>
<gene>
    <name evidence="12" type="primary">recD</name>
    <name evidence="12" type="ORF">H8E23_09065</name>
</gene>
<keyword evidence="10" id="KW-0413">Isomerase</keyword>
<evidence type="ECO:0000256" key="8">
    <source>
        <dbReference type="ARBA" id="ARBA00023125"/>
    </source>
</evidence>
<evidence type="ECO:0000256" key="10">
    <source>
        <dbReference type="ARBA" id="ARBA00023235"/>
    </source>
</evidence>
<accession>A0A8J6NTS0</accession>
<name>A0A8J6NTS0_9BACT</name>